<proteinExistence type="predicted"/>
<sequence>MNRQRIRCEQAGTRPEVVGLCCSHQVSSVGRYCGSTSGIRSITEVSDTGDASFSGQDLTVVPERVREVGRYVYQLSEALRSAVDSAARDVDGVVSGTWTGALASEFTAGWTDVRGGGDQIITALAEMAKKLGVTAETYEVRDENNASGFGGSSLDLP</sequence>
<dbReference type="RefSeq" id="WP_196151208.1">
    <property type="nucleotide sequence ID" value="NZ_JADMLG010000008.1"/>
</dbReference>
<accession>A0A931N5N2</accession>
<organism evidence="1 2">
    <name type="scientific">Nocardia bovistercoris</name>
    <dbReference type="NCBI Taxonomy" id="2785916"/>
    <lineage>
        <taxon>Bacteria</taxon>
        <taxon>Bacillati</taxon>
        <taxon>Actinomycetota</taxon>
        <taxon>Actinomycetes</taxon>
        <taxon>Mycobacteriales</taxon>
        <taxon>Nocardiaceae</taxon>
        <taxon>Nocardia</taxon>
    </lineage>
</organism>
<evidence type="ECO:0000313" key="1">
    <source>
        <dbReference type="EMBL" id="MBH0778838.1"/>
    </source>
</evidence>
<comment type="caution">
    <text evidence="1">The sequence shown here is derived from an EMBL/GenBank/DDBJ whole genome shotgun (WGS) entry which is preliminary data.</text>
</comment>
<reference evidence="1" key="1">
    <citation type="submission" date="2020-11" db="EMBL/GenBank/DDBJ databases">
        <title>Nocardia NEAU-351.nov., a novel actinomycete isolated from the cow dung.</title>
        <authorList>
            <person name="Zhang X."/>
        </authorList>
    </citation>
    <scope>NUCLEOTIDE SEQUENCE</scope>
    <source>
        <strain evidence="1">NEAU-351</strain>
    </source>
</reference>
<dbReference type="SUPFAM" id="SSF140453">
    <property type="entry name" value="EsxAB dimer-like"/>
    <property type="match status" value="1"/>
</dbReference>
<dbReference type="InterPro" id="IPR022536">
    <property type="entry name" value="EspC"/>
</dbReference>
<dbReference type="GO" id="GO:0009306">
    <property type="term" value="P:protein secretion"/>
    <property type="evidence" value="ECO:0007669"/>
    <property type="project" value="InterPro"/>
</dbReference>
<dbReference type="InterPro" id="IPR036689">
    <property type="entry name" value="ESAT-6-like_sf"/>
</dbReference>
<dbReference type="EMBL" id="JADMLG010000008">
    <property type="protein sequence ID" value="MBH0778838.1"/>
    <property type="molecule type" value="Genomic_DNA"/>
</dbReference>
<dbReference type="Proteomes" id="UP000655751">
    <property type="component" value="Unassembled WGS sequence"/>
</dbReference>
<name>A0A931N5N2_9NOCA</name>
<evidence type="ECO:0000313" key="2">
    <source>
        <dbReference type="Proteomes" id="UP000655751"/>
    </source>
</evidence>
<keyword evidence="2" id="KW-1185">Reference proteome</keyword>
<dbReference type="AlphaFoldDB" id="A0A931N5N2"/>
<dbReference type="Gene3D" id="1.10.287.1060">
    <property type="entry name" value="ESAT-6-like"/>
    <property type="match status" value="1"/>
</dbReference>
<protein>
    <submittedName>
        <fullName evidence="1">ESX-1 secretion-associated protein</fullName>
    </submittedName>
</protein>
<dbReference type="Pfam" id="PF10824">
    <property type="entry name" value="T7SS_ESX_EspC"/>
    <property type="match status" value="1"/>
</dbReference>
<gene>
    <name evidence="1" type="ORF">IT779_21390</name>
</gene>